<keyword evidence="2" id="KW-1185">Reference proteome</keyword>
<sequence length="1111" mass="123900">MSTPPNSPASPVVQEHNVLTVPLPEPRRRRLNQINTIVGYDEPIHVRVRGNTQDWDWYPDRIRNWIRKEGVPPPLTTDIASSSSLSSIRALPPLQYPYEQVIAAFVARMDREIRNMRDAAGEITSILQREMLMNQRITKLTADLAATDTTHENLANGCVDMEDRLNTAEWNLDILHTRIEQLDARLAAVEAAGVAPEDAPAGDQDEDDDAASDVTSIMSGRGNGRGGRAGGRGGRRNINMTAVELTALINERVAEAVAATHAAINAGGQHNHQQVCTFKAYMDCKPHSFSGAEGAVGLLRWMEKSESAFAMCNCPPNNQVKYASGTLEGPALTWWNSQVQMLTLEMANALPWDEFKTMLREEYCPRDEVQKLEGEFSNLKMEGSEIEAYTTRSHELANLCPQMVTPPNKRIEKFIDGLVPQIQSMVTSSNPTTIQQAIRLAHRLTDQAVAQGTLPPRGALSKTTDNKQKFDSSFPKTFQSNPPSQQQQQHRKFEPSKNNSQSNSSQQNQGSYVGKYPKCNKCNFHHHGACDRYRCQRCGKMGHLAKDCRVDLQNKQTPPGDAPKGCFECGKEGHFKKNCPQLRRNGNGNGNGNNNQGGNGNGNNHHGGNGNNNGNGAKGRAFVIGTGEARNDRNVVNSMFLLNDHYASVLFDTGTDRSFISRELSGQLGINPTLLEHHYTVEIADGKVIEATHILKGCQLELSGHKLDIDLMPVTLGSFDIIVGMDWLSKNQAEIICSEKIVRIPLPSGEILSVQGERNGAAMGIISFMKAQKCLRKGHTAILALVADKSTKEKKLEDIPIVREFPEVFPEDLPGLPPHRQVEFQIDLAPGAAPIARATYKLAPSELQELSTQLQELLDKGFIRPSSSPWGAPVLFVKKKDGTFLCIDYRELNKSREEHEDHLRLILELLKQEQLYAKFSKCDFWIREIAQPLTALTQKDKPYNWSETQESAFQLLKQKLCSAPILSLPEGTDDFVVYCDASIQGLGCVLMQRDKYHPGKANVVVDALSRKEAKPRRVRALQLTIHTGLPEQIRNAQLEVLKEENLPLESTRGMEKQLEVKSDGIRYFAERIWIPVYGNLRDLVMDEAHKSRYSIHPGSDKMYHDLKALYW</sequence>
<accession>A0ACB8ZAY4</accession>
<evidence type="ECO:0000313" key="1">
    <source>
        <dbReference type="EMBL" id="KAI3694850.1"/>
    </source>
</evidence>
<reference evidence="1 2" key="2">
    <citation type="journal article" date="2022" name="Mol. Ecol. Resour.">
        <title>The genomes of chicory, endive, great burdock and yacon provide insights into Asteraceae paleo-polyploidization history and plant inulin production.</title>
        <authorList>
            <person name="Fan W."/>
            <person name="Wang S."/>
            <person name="Wang H."/>
            <person name="Wang A."/>
            <person name="Jiang F."/>
            <person name="Liu H."/>
            <person name="Zhao H."/>
            <person name="Xu D."/>
            <person name="Zhang Y."/>
        </authorList>
    </citation>
    <scope>NUCLEOTIDE SEQUENCE [LARGE SCALE GENOMIC DNA]</scope>
    <source>
        <strain evidence="2">cv. Yunnan</strain>
        <tissue evidence="1">Leaves</tissue>
    </source>
</reference>
<reference evidence="2" key="1">
    <citation type="journal article" date="2022" name="Mol. Ecol. Resour.">
        <title>The genomes of chicory, endive, great burdock and yacon provide insights into Asteraceae palaeo-polyploidization history and plant inulin production.</title>
        <authorList>
            <person name="Fan W."/>
            <person name="Wang S."/>
            <person name="Wang H."/>
            <person name="Wang A."/>
            <person name="Jiang F."/>
            <person name="Liu H."/>
            <person name="Zhao H."/>
            <person name="Xu D."/>
            <person name="Zhang Y."/>
        </authorList>
    </citation>
    <scope>NUCLEOTIDE SEQUENCE [LARGE SCALE GENOMIC DNA]</scope>
    <source>
        <strain evidence="2">cv. Yunnan</strain>
    </source>
</reference>
<evidence type="ECO:0000313" key="2">
    <source>
        <dbReference type="Proteomes" id="UP001056120"/>
    </source>
</evidence>
<gene>
    <name evidence="1" type="ORF">L1987_77831</name>
</gene>
<dbReference type="EMBL" id="CM042043">
    <property type="protein sequence ID" value="KAI3694850.1"/>
    <property type="molecule type" value="Genomic_DNA"/>
</dbReference>
<organism evidence="1 2">
    <name type="scientific">Smallanthus sonchifolius</name>
    <dbReference type="NCBI Taxonomy" id="185202"/>
    <lineage>
        <taxon>Eukaryota</taxon>
        <taxon>Viridiplantae</taxon>
        <taxon>Streptophyta</taxon>
        <taxon>Embryophyta</taxon>
        <taxon>Tracheophyta</taxon>
        <taxon>Spermatophyta</taxon>
        <taxon>Magnoliopsida</taxon>
        <taxon>eudicotyledons</taxon>
        <taxon>Gunneridae</taxon>
        <taxon>Pentapetalae</taxon>
        <taxon>asterids</taxon>
        <taxon>campanulids</taxon>
        <taxon>Asterales</taxon>
        <taxon>Asteraceae</taxon>
        <taxon>Asteroideae</taxon>
        <taxon>Heliantheae alliance</taxon>
        <taxon>Millerieae</taxon>
        <taxon>Smallanthus</taxon>
    </lineage>
</organism>
<comment type="caution">
    <text evidence="1">The sequence shown here is derived from an EMBL/GenBank/DDBJ whole genome shotgun (WGS) entry which is preliminary data.</text>
</comment>
<name>A0ACB8ZAY4_9ASTR</name>
<proteinExistence type="predicted"/>
<protein>
    <submittedName>
        <fullName evidence="1">Uncharacterized protein</fullName>
    </submittedName>
</protein>
<dbReference type="Proteomes" id="UP001056120">
    <property type="component" value="Linkage Group LG26"/>
</dbReference>